<name>A0ABR2U414_9ROSI</name>
<organism evidence="2 3">
    <name type="scientific">Hibiscus sabdariffa</name>
    <name type="common">roselle</name>
    <dbReference type="NCBI Taxonomy" id="183260"/>
    <lineage>
        <taxon>Eukaryota</taxon>
        <taxon>Viridiplantae</taxon>
        <taxon>Streptophyta</taxon>
        <taxon>Embryophyta</taxon>
        <taxon>Tracheophyta</taxon>
        <taxon>Spermatophyta</taxon>
        <taxon>Magnoliopsida</taxon>
        <taxon>eudicotyledons</taxon>
        <taxon>Gunneridae</taxon>
        <taxon>Pentapetalae</taxon>
        <taxon>rosids</taxon>
        <taxon>malvids</taxon>
        <taxon>Malvales</taxon>
        <taxon>Malvaceae</taxon>
        <taxon>Malvoideae</taxon>
        <taxon>Hibiscus</taxon>
    </lineage>
</organism>
<dbReference type="EMBL" id="JBBPBN010000002">
    <property type="protein sequence ID" value="KAK9044475.1"/>
    <property type="molecule type" value="Genomic_DNA"/>
</dbReference>
<keyword evidence="3" id="KW-1185">Reference proteome</keyword>
<sequence length="248" mass="27849">MDNPNPNVGALKLKYENTSGRPPDRGTLLDHPPALEHIGSESELFGLEVLERPASPTSLEEQQMHKKGKSEVHVVNSALERNSTRPIFHGLEADSTLEMMETEDQCESLGLHGVVREESQGNTKISYVVVVLSESTTREKSHSQLLEDDIIVTKEDVRIDHSGVIPSIVFLEWIHNFIDARMGTTEVAVASEELATIGPWMVASHKNRCPRKDMSRGSDVRRERVTAWTSRFQVLQELEEEDESNNNL</sequence>
<reference evidence="2 3" key="1">
    <citation type="journal article" date="2024" name="G3 (Bethesda)">
        <title>Genome assembly of Hibiscus sabdariffa L. provides insights into metabolisms of medicinal natural products.</title>
        <authorList>
            <person name="Kim T."/>
        </authorList>
    </citation>
    <scope>NUCLEOTIDE SEQUENCE [LARGE SCALE GENOMIC DNA]</scope>
    <source>
        <strain evidence="2">TK-2024</strain>
        <tissue evidence="2">Old leaves</tissue>
    </source>
</reference>
<dbReference type="Proteomes" id="UP001396334">
    <property type="component" value="Unassembled WGS sequence"/>
</dbReference>
<protein>
    <submittedName>
        <fullName evidence="2">Uncharacterized protein</fullName>
    </submittedName>
</protein>
<evidence type="ECO:0000313" key="3">
    <source>
        <dbReference type="Proteomes" id="UP001396334"/>
    </source>
</evidence>
<proteinExistence type="predicted"/>
<evidence type="ECO:0000256" key="1">
    <source>
        <dbReference type="SAM" id="MobiDB-lite"/>
    </source>
</evidence>
<evidence type="ECO:0000313" key="2">
    <source>
        <dbReference type="EMBL" id="KAK9044475.1"/>
    </source>
</evidence>
<feature type="region of interest" description="Disordered" evidence="1">
    <location>
        <begin position="1"/>
        <end position="32"/>
    </location>
</feature>
<gene>
    <name evidence="2" type="ORF">V6N11_058375</name>
</gene>
<accession>A0ABR2U414</accession>
<comment type="caution">
    <text evidence="2">The sequence shown here is derived from an EMBL/GenBank/DDBJ whole genome shotgun (WGS) entry which is preliminary data.</text>
</comment>